<comment type="caution">
    <text evidence="2">The sequence shown here is derived from an EMBL/GenBank/DDBJ whole genome shotgun (WGS) entry which is preliminary data.</text>
</comment>
<dbReference type="AlphaFoldDB" id="A0A231HDY0"/>
<dbReference type="PANTHER" id="PTHR11614">
    <property type="entry name" value="PHOSPHOLIPASE-RELATED"/>
    <property type="match status" value="1"/>
</dbReference>
<dbReference type="SUPFAM" id="SSF53474">
    <property type="entry name" value="alpha/beta-Hydrolases"/>
    <property type="match status" value="1"/>
</dbReference>
<gene>
    <name evidence="2" type="primary">ytpA_1</name>
    <name evidence="2" type="ORF">B7C42_00102</name>
</gene>
<dbReference type="Proteomes" id="UP000215506">
    <property type="component" value="Unassembled WGS sequence"/>
</dbReference>
<keyword evidence="2" id="KW-0378">Hydrolase</keyword>
<proteinExistence type="predicted"/>
<dbReference type="InterPro" id="IPR029058">
    <property type="entry name" value="AB_hydrolase_fold"/>
</dbReference>
<dbReference type="RefSeq" id="WP_094024033.1">
    <property type="nucleotide sequence ID" value="NZ_NGAF01000001.1"/>
</dbReference>
<dbReference type="EMBL" id="NGAF01000001">
    <property type="protein sequence ID" value="OXR46986.1"/>
    <property type="molecule type" value="Genomic_DNA"/>
</dbReference>
<name>A0A231HDY0_9NOCA</name>
<accession>A0A231HDY0</accession>
<dbReference type="Gene3D" id="3.40.50.1820">
    <property type="entry name" value="alpha/beta hydrolase"/>
    <property type="match status" value="1"/>
</dbReference>
<dbReference type="InterPro" id="IPR051044">
    <property type="entry name" value="MAG_DAG_Lipase"/>
</dbReference>
<evidence type="ECO:0000259" key="1">
    <source>
        <dbReference type="Pfam" id="PF12146"/>
    </source>
</evidence>
<protein>
    <submittedName>
        <fullName evidence="2">Phospholipase YtpA</fullName>
        <ecNumber evidence="2">3.1.1.-</ecNumber>
    </submittedName>
</protein>
<reference evidence="2 3" key="1">
    <citation type="submission" date="2017-07" db="EMBL/GenBank/DDBJ databases">
        <title>First draft Genome Sequence of Nocardia cerradoensis isolated from human infection.</title>
        <authorList>
            <person name="Carrasco G."/>
        </authorList>
    </citation>
    <scope>NUCLEOTIDE SEQUENCE [LARGE SCALE GENOMIC DNA]</scope>
    <source>
        <strain evidence="2 3">CNM20130759</strain>
    </source>
</reference>
<dbReference type="Pfam" id="PF12146">
    <property type="entry name" value="Hydrolase_4"/>
    <property type="match status" value="1"/>
</dbReference>
<evidence type="ECO:0000313" key="2">
    <source>
        <dbReference type="EMBL" id="OXR46986.1"/>
    </source>
</evidence>
<dbReference type="GO" id="GO:0016787">
    <property type="term" value="F:hydrolase activity"/>
    <property type="evidence" value="ECO:0007669"/>
    <property type="project" value="UniProtKB-KW"/>
</dbReference>
<keyword evidence="3" id="KW-1185">Reference proteome</keyword>
<evidence type="ECO:0000313" key="3">
    <source>
        <dbReference type="Proteomes" id="UP000215506"/>
    </source>
</evidence>
<feature type="domain" description="Serine aminopeptidase S33" evidence="1">
    <location>
        <begin position="27"/>
        <end position="273"/>
    </location>
</feature>
<dbReference type="EC" id="3.1.1.-" evidence="2"/>
<sequence>MSTRTEFRFEGRDGQKIVGYCWEPDGAPRAIVQVIHGVGEHLRRYEHFAQTLAAAGFFVHGYDNRGHGQSVASSAEPGVIGAEGWTRSVEDIDVLVGRGREKFPDLPLVLFAHSMGSFAVQQYLLEHSHRVDAVALSGTSALDLIEPALDLEAGVGLDGFNAPFEPGRTGFEWLSRDEHQVDLYVQDPLCGFAYDIEGMKAVFAGARRAAEPERLAAIRSDLPIYIAVGDQDPVNVQLSLVGALVDRYRAAGLTQVELRTYPGARHEILNETNRDEVERDHVAWFNRVTA</sequence>
<organism evidence="2 3">
    <name type="scientific">Nocardia cerradoensis</name>
    <dbReference type="NCBI Taxonomy" id="85688"/>
    <lineage>
        <taxon>Bacteria</taxon>
        <taxon>Bacillati</taxon>
        <taxon>Actinomycetota</taxon>
        <taxon>Actinomycetes</taxon>
        <taxon>Mycobacteriales</taxon>
        <taxon>Nocardiaceae</taxon>
        <taxon>Nocardia</taxon>
    </lineage>
</organism>
<dbReference type="InterPro" id="IPR022742">
    <property type="entry name" value="Hydrolase_4"/>
</dbReference>